<reference evidence="1 2" key="1">
    <citation type="journal article" date="2019" name="Sci. Rep.">
        <title>Orb-weaving spider Araneus ventricosus genome elucidates the spidroin gene catalogue.</title>
        <authorList>
            <person name="Kono N."/>
            <person name="Nakamura H."/>
            <person name="Ohtoshi R."/>
            <person name="Moran D.A.P."/>
            <person name="Shinohara A."/>
            <person name="Yoshida Y."/>
            <person name="Fujiwara M."/>
            <person name="Mori M."/>
            <person name="Tomita M."/>
            <person name="Arakawa K."/>
        </authorList>
    </citation>
    <scope>NUCLEOTIDE SEQUENCE [LARGE SCALE GENOMIC DNA]</scope>
</reference>
<organism evidence="1 2">
    <name type="scientific">Araneus ventricosus</name>
    <name type="common">Orbweaver spider</name>
    <name type="synonym">Epeira ventricosa</name>
    <dbReference type="NCBI Taxonomy" id="182803"/>
    <lineage>
        <taxon>Eukaryota</taxon>
        <taxon>Metazoa</taxon>
        <taxon>Ecdysozoa</taxon>
        <taxon>Arthropoda</taxon>
        <taxon>Chelicerata</taxon>
        <taxon>Arachnida</taxon>
        <taxon>Araneae</taxon>
        <taxon>Araneomorphae</taxon>
        <taxon>Entelegynae</taxon>
        <taxon>Araneoidea</taxon>
        <taxon>Araneidae</taxon>
        <taxon>Araneus</taxon>
    </lineage>
</organism>
<accession>A0A4Y2C9H3</accession>
<comment type="caution">
    <text evidence="1">The sequence shown here is derived from an EMBL/GenBank/DDBJ whole genome shotgun (WGS) entry which is preliminary data.</text>
</comment>
<keyword evidence="2" id="KW-1185">Reference proteome</keyword>
<dbReference type="EMBL" id="BGPR01000163">
    <property type="protein sequence ID" value="GBM01013.1"/>
    <property type="molecule type" value="Genomic_DNA"/>
</dbReference>
<sequence length="81" mass="8966">MARLVSEHLEAGSDGLRKEILTLEIKPISGSRATLNLEEFKENPAPRTRKLAGKHGHYLSRITYAAKTVTESRDTGSSCNR</sequence>
<proteinExistence type="predicted"/>
<gene>
    <name evidence="1" type="ORF">AVEN_55524_1</name>
</gene>
<protein>
    <submittedName>
        <fullName evidence="1">Uncharacterized protein</fullName>
    </submittedName>
</protein>
<name>A0A4Y2C9H3_ARAVE</name>
<dbReference type="AlphaFoldDB" id="A0A4Y2C9H3"/>
<dbReference type="Proteomes" id="UP000499080">
    <property type="component" value="Unassembled WGS sequence"/>
</dbReference>
<evidence type="ECO:0000313" key="2">
    <source>
        <dbReference type="Proteomes" id="UP000499080"/>
    </source>
</evidence>
<evidence type="ECO:0000313" key="1">
    <source>
        <dbReference type="EMBL" id="GBM01013.1"/>
    </source>
</evidence>